<evidence type="ECO:0000256" key="1">
    <source>
        <dbReference type="SAM" id="MobiDB-lite"/>
    </source>
</evidence>
<name>A9A399_NITMS</name>
<dbReference type="RefSeq" id="WP_012215015.1">
    <property type="nucleotide sequence ID" value="NC_010085.1"/>
</dbReference>
<sequence>MPEWTCPECGKRLFHENETTLEVEKTIHSKFCRKEGGSTHSYMHRDLAHMNSFDPERENDSNGVPVLKK</sequence>
<evidence type="ECO:0008006" key="4">
    <source>
        <dbReference type="Google" id="ProtNLM"/>
    </source>
</evidence>
<reference evidence="2 3" key="1">
    <citation type="journal article" date="2010" name="Proc. Natl. Acad. Sci. U.S.A.">
        <title>Nitrosopumilus maritimus genome reveals unique mechanisms for nitrification and autotrophy in globally distributed marine crenarchaea.</title>
        <authorList>
            <person name="Walker C.B."/>
            <person name="de la Torre J.R."/>
            <person name="Klotz M.G."/>
            <person name="Urakawa H."/>
            <person name="Pinel N."/>
            <person name="Arp D.J."/>
            <person name="Brochier-Armanet C."/>
            <person name="Chain P.S."/>
            <person name="Chan P.P."/>
            <person name="Gollabgir A."/>
            <person name="Hemp J."/>
            <person name="Hugler M."/>
            <person name="Karr E.A."/>
            <person name="Konneke M."/>
            <person name="Shin M."/>
            <person name="Lawton T.J."/>
            <person name="Lowe T."/>
            <person name="Martens-Habbena W."/>
            <person name="Sayavedra-Soto L.A."/>
            <person name="Lang D."/>
            <person name="Sievert S.M."/>
            <person name="Rosenzweig A.C."/>
            <person name="Manning G."/>
            <person name="Stahl D.A."/>
        </authorList>
    </citation>
    <scope>NUCLEOTIDE SEQUENCE [LARGE SCALE GENOMIC DNA]</scope>
    <source>
        <strain evidence="2 3">SCM1</strain>
    </source>
</reference>
<gene>
    <name evidence="2" type="ordered locus">Nmar_0632</name>
</gene>
<dbReference type="EMBL" id="CP000866">
    <property type="protein sequence ID" value="ABX12528.1"/>
    <property type="molecule type" value="Genomic_DNA"/>
</dbReference>
<dbReference type="HOGENOM" id="CLU_2765856_0_0_2"/>
<evidence type="ECO:0000313" key="3">
    <source>
        <dbReference type="Proteomes" id="UP000000792"/>
    </source>
</evidence>
<dbReference type="InParanoid" id="A9A399"/>
<dbReference type="OrthoDB" id="7926at2157"/>
<dbReference type="Proteomes" id="UP000000792">
    <property type="component" value="Chromosome"/>
</dbReference>
<keyword evidence="3" id="KW-1185">Reference proteome</keyword>
<dbReference type="AlphaFoldDB" id="A9A399"/>
<dbReference type="GeneID" id="5774229"/>
<dbReference type="eggNOG" id="arCOG08753">
    <property type="taxonomic scope" value="Archaea"/>
</dbReference>
<protein>
    <recommendedName>
        <fullName evidence="4">C2H2-type domain-containing protein</fullName>
    </recommendedName>
</protein>
<proteinExistence type="predicted"/>
<feature type="compositionally biased region" description="Basic and acidic residues" evidence="1">
    <location>
        <begin position="49"/>
        <end position="60"/>
    </location>
</feature>
<dbReference type="EnsemblBacteria" id="ABX12528">
    <property type="protein sequence ID" value="ABX12528"/>
    <property type="gene ID" value="Nmar_0632"/>
</dbReference>
<organism evidence="2 3">
    <name type="scientific">Nitrosopumilus maritimus (strain SCM1)</name>
    <dbReference type="NCBI Taxonomy" id="436308"/>
    <lineage>
        <taxon>Archaea</taxon>
        <taxon>Nitrososphaerota</taxon>
        <taxon>Nitrososphaeria</taxon>
        <taxon>Nitrosopumilales</taxon>
        <taxon>Nitrosopumilaceae</taxon>
        <taxon>Nitrosopumilus</taxon>
    </lineage>
</organism>
<feature type="region of interest" description="Disordered" evidence="1">
    <location>
        <begin position="49"/>
        <end position="69"/>
    </location>
</feature>
<accession>A9A399</accession>
<dbReference type="KEGG" id="nmr:Nmar_0632"/>
<dbReference type="STRING" id="436308.Nmar_0632"/>
<evidence type="ECO:0000313" key="2">
    <source>
        <dbReference type="EMBL" id="ABX12528.1"/>
    </source>
</evidence>